<dbReference type="AlphaFoldDB" id="A0A2A6C4K3"/>
<accession>A0A8R1Z077</accession>
<dbReference type="Proteomes" id="UP000005239">
    <property type="component" value="Unassembled WGS sequence"/>
</dbReference>
<dbReference type="InterPro" id="IPR003582">
    <property type="entry name" value="ShKT_dom"/>
</dbReference>
<name>A0A2A6C4K3_PRIPA</name>
<protein>
    <submittedName>
        <fullName evidence="2">ShK domain-containing protein</fullName>
    </submittedName>
</protein>
<evidence type="ECO:0000256" key="1">
    <source>
        <dbReference type="PROSITE-ProRule" id="PRU01005"/>
    </source>
</evidence>
<accession>A0A2A6C4K3</accession>
<dbReference type="EnsemblMetazoa" id="PPA40564.1">
    <property type="protein sequence ID" value="PPA40564.1"/>
    <property type="gene ID" value="WBGene00278933"/>
</dbReference>
<reference evidence="3" key="1">
    <citation type="journal article" date="2008" name="Nat. Genet.">
        <title>The Pristionchus pacificus genome provides a unique perspective on nematode lifestyle and parasitism.</title>
        <authorList>
            <person name="Dieterich C."/>
            <person name="Clifton S.W."/>
            <person name="Schuster L.N."/>
            <person name="Chinwalla A."/>
            <person name="Delehaunty K."/>
            <person name="Dinkelacker I."/>
            <person name="Fulton L."/>
            <person name="Fulton R."/>
            <person name="Godfrey J."/>
            <person name="Minx P."/>
            <person name="Mitreva M."/>
            <person name="Roeseler W."/>
            <person name="Tian H."/>
            <person name="Witte H."/>
            <person name="Yang S.P."/>
            <person name="Wilson R.K."/>
            <person name="Sommer R.J."/>
        </authorList>
    </citation>
    <scope>NUCLEOTIDE SEQUENCE [LARGE SCALE GENOMIC DNA]</scope>
    <source>
        <strain evidence="3">PS312</strain>
    </source>
</reference>
<evidence type="ECO:0000313" key="3">
    <source>
        <dbReference type="Proteomes" id="UP000005239"/>
    </source>
</evidence>
<dbReference type="PROSITE" id="PS51670">
    <property type="entry name" value="SHKT"/>
    <property type="match status" value="1"/>
</dbReference>
<dbReference type="PANTHER" id="PTHR46219">
    <property type="entry name" value="PROTEIN CBG11138"/>
    <property type="match status" value="1"/>
</dbReference>
<dbReference type="OrthoDB" id="5863778at2759"/>
<sequence>MISNLLFASLAIVGIVFKQTCTDLINVSTGVSDCSAQITFCNNPVFYDTMTTQCPKTCGRCAADNNNNNNSGTNTGATTTCVDLSNPLTGVSDCQSSAYLCDNLVYYSFMTEQCPKTCNRCPGARRK</sequence>
<evidence type="ECO:0000313" key="2">
    <source>
        <dbReference type="EnsemblMetazoa" id="PPA40564.1"/>
    </source>
</evidence>
<gene>
    <name evidence="2" type="primary">WBGene00278933</name>
</gene>
<proteinExistence type="predicted"/>
<dbReference type="SMART" id="SM00254">
    <property type="entry name" value="ShKT"/>
    <property type="match status" value="2"/>
</dbReference>
<comment type="caution">
    <text evidence="1">Lacks conserved residue(s) required for the propagation of feature annotation.</text>
</comment>
<dbReference type="Pfam" id="PF01549">
    <property type="entry name" value="ShK"/>
    <property type="match status" value="2"/>
</dbReference>
<dbReference type="PANTHER" id="PTHR46219:SF5">
    <property type="entry name" value="SHKT DOMAIN-CONTAINING PROTEIN"/>
    <property type="match status" value="1"/>
</dbReference>
<reference evidence="2" key="2">
    <citation type="submission" date="2022-06" db="UniProtKB">
        <authorList>
            <consortium name="EnsemblMetazoa"/>
        </authorList>
    </citation>
    <scope>IDENTIFICATION</scope>
    <source>
        <strain evidence="2">PS312</strain>
    </source>
</reference>
<organism evidence="2 3">
    <name type="scientific">Pristionchus pacificus</name>
    <name type="common">Parasitic nematode worm</name>
    <dbReference type="NCBI Taxonomy" id="54126"/>
    <lineage>
        <taxon>Eukaryota</taxon>
        <taxon>Metazoa</taxon>
        <taxon>Ecdysozoa</taxon>
        <taxon>Nematoda</taxon>
        <taxon>Chromadorea</taxon>
        <taxon>Rhabditida</taxon>
        <taxon>Rhabditina</taxon>
        <taxon>Diplogasteromorpha</taxon>
        <taxon>Diplogasteroidea</taxon>
        <taxon>Neodiplogasteridae</taxon>
        <taxon>Pristionchus</taxon>
    </lineage>
</organism>
<dbReference type="Gene3D" id="1.10.10.1940">
    <property type="match status" value="2"/>
</dbReference>
<keyword evidence="3" id="KW-1185">Reference proteome</keyword>